<evidence type="ECO:0000256" key="1">
    <source>
        <dbReference type="SAM" id="MobiDB-lite"/>
    </source>
</evidence>
<name>A0ABP2BGV2_9HYPH</name>
<evidence type="ECO:0000313" key="2">
    <source>
        <dbReference type="EMBL" id="CUX17826.1"/>
    </source>
</evidence>
<keyword evidence="3" id="KW-1185">Reference proteome</keyword>
<comment type="caution">
    <text evidence="2">The sequence shown here is derived from an EMBL/GenBank/DDBJ whole genome shotgun (WGS) entry which is preliminary data.</text>
</comment>
<dbReference type="Proteomes" id="UP000191812">
    <property type="component" value="Unassembled WGS sequence"/>
</dbReference>
<feature type="compositionally biased region" description="Polar residues" evidence="1">
    <location>
        <begin position="122"/>
        <end position="136"/>
    </location>
</feature>
<organism evidence="2 3">
    <name type="scientific">Agrobacterium genomosp. 13 str. CFBP 6927</name>
    <dbReference type="NCBI Taxonomy" id="1183428"/>
    <lineage>
        <taxon>Bacteria</taxon>
        <taxon>Pseudomonadati</taxon>
        <taxon>Pseudomonadota</taxon>
        <taxon>Alphaproteobacteria</taxon>
        <taxon>Hyphomicrobiales</taxon>
        <taxon>Rhizobiaceae</taxon>
        <taxon>Rhizobium/Agrobacterium group</taxon>
        <taxon>Agrobacterium</taxon>
        <taxon>Agrobacterium tumefaciens complex</taxon>
    </lineage>
</organism>
<sequence length="184" mass="20155">MTGQKSKDALLGFLDYLARKGLMNKTTASSRKAAVNNVLGILDSEEAKDVSMIDLDDVMRRFQNLNGMKYTGDSLATYKSRVRSAIDDFLSYVENPMAFRPSTGNGRKARENSRPANRAQKENTTPLASSPTLNTQTPPPVATLILPIPVRADLTVYVQGIPHDLTQSEASRIANVIRAMAILD</sequence>
<dbReference type="RefSeq" id="WP_080833147.1">
    <property type="nucleotide sequence ID" value="NZ_LT009756.1"/>
</dbReference>
<accession>A0ABP2BGV2</accession>
<feature type="region of interest" description="Disordered" evidence="1">
    <location>
        <begin position="100"/>
        <end position="140"/>
    </location>
</feature>
<evidence type="ECO:0000313" key="3">
    <source>
        <dbReference type="Proteomes" id="UP000191812"/>
    </source>
</evidence>
<evidence type="ECO:0008006" key="4">
    <source>
        <dbReference type="Google" id="ProtNLM"/>
    </source>
</evidence>
<proteinExistence type="predicted"/>
<protein>
    <recommendedName>
        <fullName evidence="4">Core-binding (CB) domain-containing protein</fullName>
    </recommendedName>
</protein>
<reference evidence="2 3" key="1">
    <citation type="submission" date="2016-01" db="EMBL/GenBank/DDBJ databases">
        <authorList>
            <person name="Regsiter A."/>
            <person name="william w."/>
        </authorList>
    </citation>
    <scope>NUCLEOTIDE SEQUENCE [LARGE SCALE GENOMIC DNA]</scope>
    <source>
        <strain evidence="2 3">CFBP 6927</strain>
    </source>
</reference>
<gene>
    <name evidence="2" type="ORF">AGR13a_Cc20143</name>
</gene>
<dbReference type="EMBL" id="FBWH01000012">
    <property type="protein sequence ID" value="CUX17826.1"/>
    <property type="molecule type" value="Genomic_DNA"/>
</dbReference>